<feature type="region of interest" description="Disordered" evidence="1">
    <location>
        <begin position="36"/>
        <end position="69"/>
    </location>
</feature>
<dbReference type="Pfam" id="PF20030">
    <property type="entry name" value="bpMoxR"/>
    <property type="match status" value="1"/>
</dbReference>
<gene>
    <name evidence="4" type="ORF">HJC23_009595</name>
</gene>
<feature type="compositionally biased region" description="Basic and acidic residues" evidence="1">
    <location>
        <begin position="50"/>
        <end position="60"/>
    </location>
</feature>
<dbReference type="PANTHER" id="PTHR32204:SF0">
    <property type="entry name" value="ATPASE RAVA"/>
    <property type="match status" value="1"/>
</dbReference>
<evidence type="ECO:0000256" key="1">
    <source>
        <dbReference type="SAM" id="MobiDB-lite"/>
    </source>
</evidence>
<dbReference type="SMART" id="SM00382">
    <property type="entry name" value="AAA"/>
    <property type="match status" value="1"/>
</dbReference>
<evidence type="ECO:0000259" key="3">
    <source>
        <dbReference type="PROSITE" id="PS50234"/>
    </source>
</evidence>
<dbReference type="SUPFAM" id="SSF53300">
    <property type="entry name" value="vWA-like"/>
    <property type="match status" value="1"/>
</dbReference>
<reference evidence="4 5" key="1">
    <citation type="journal article" date="2020" name="G3 (Bethesda)">
        <title>Improved Reference Genome for Cyclotella cryptica CCMP332, a Model for Cell Wall Morphogenesis, Salinity Adaptation, and Lipid Production in Diatoms (Bacillariophyta).</title>
        <authorList>
            <person name="Roberts W.R."/>
            <person name="Downey K.M."/>
            <person name="Ruck E.C."/>
            <person name="Traller J.C."/>
            <person name="Alverson A.J."/>
        </authorList>
    </citation>
    <scope>NUCLEOTIDE SEQUENCE [LARGE SCALE GENOMIC DNA]</scope>
    <source>
        <strain evidence="4 5">CCMP332</strain>
    </source>
</reference>
<feature type="chain" id="PRO_5044827093" description="VWFA domain-containing protein" evidence="2">
    <location>
        <begin position="29"/>
        <end position="1282"/>
    </location>
</feature>
<dbReference type="Pfam" id="PF17868">
    <property type="entry name" value="AAA_lid_8"/>
    <property type="match status" value="1"/>
</dbReference>
<dbReference type="InterPro" id="IPR003593">
    <property type="entry name" value="AAA+_ATPase"/>
</dbReference>
<dbReference type="Gene3D" id="3.40.50.300">
    <property type="entry name" value="P-loop containing nucleotide triphosphate hydrolases"/>
    <property type="match status" value="1"/>
</dbReference>
<feature type="domain" description="VWFA" evidence="3">
    <location>
        <begin position="437"/>
        <end position="610"/>
    </location>
</feature>
<dbReference type="InterPro" id="IPR001270">
    <property type="entry name" value="ClpA/B"/>
</dbReference>
<dbReference type="InterPro" id="IPR036465">
    <property type="entry name" value="vWFA_dom_sf"/>
</dbReference>
<dbReference type="PANTHER" id="PTHR32204">
    <property type="entry name" value="ATPASE RAVA"/>
    <property type="match status" value="1"/>
</dbReference>
<dbReference type="InterPro" id="IPR002035">
    <property type="entry name" value="VWF_A"/>
</dbReference>
<dbReference type="InterPro" id="IPR041538">
    <property type="entry name" value="RavA-like_AAA_lid"/>
</dbReference>
<feature type="signal peptide" evidence="2">
    <location>
        <begin position="1"/>
        <end position="28"/>
    </location>
</feature>
<dbReference type="Pfam" id="PF13519">
    <property type="entry name" value="VWA_2"/>
    <property type="match status" value="1"/>
</dbReference>
<dbReference type="Proteomes" id="UP001516023">
    <property type="component" value="Unassembled WGS sequence"/>
</dbReference>
<keyword evidence="5" id="KW-1185">Reference proteome</keyword>
<accession>A0ABD3PQQ9</accession>
<organism evidence="4 5">
    <name type="scientific">Cyclotella cryptica</name>
    <dbReference type="NCBI Taxonomy" id="29204"/>
    <lineage>
        <taxon>Eukaryota</taxon>
        <taxon>Sar</taxon>
        <taxon>Stramenopiles</taxon>
        <taxon>Ochrophyta</taxon>
        <taxon>Bacillariophyta</taxon>
        <taxon>Coscinodiscophyceae</taxon>
        <taxon>Thalassiosirophycidae</taxon>
        <taxon>Stephanodiscales</taxon>
        <taxon>Stephanodiscaceae</taxon>
        <taxon>Cyclotella</taxon>
    </lineage>
</organism>
<dbReference type="PROSITE" id="PS50234">
    <property type="entry name" value="VWFA"/>
    <property type="match status" value="1"/>
</dbReference>
<comment type="caution">
    <text evidence="4">The sequence shown here is derived from an EMBL/GenBank/DDBJ whole genome shotgun (WGS) entry which is preliminary data.</text>
</comment>
<evidence type="ECO:0000313" key="5">
    <source>
        <dbReference type="Proteomes" id="UP001516023"/>
    </source>
</evidence>
<keyword evidence="2" id="KW-0732">Signal</keyword>
<evidence type="ECO:0000313" key="4">
    <source>
        <dbReference type="EMBL" id="KAL3790158.1"/>
    </source>
</evidence>
<proteinExistence type="predicted"/>
<sequence length="1282" mass="144040">MFGFQRTLCTITAVTCAVSSQLAGCCDGLTTRPALPSSPHRRTFKSHAARKGEPRSRTIESRTTTSAATIDDATPRMSNASSRLEPLLTSFLFRSVRESTQSDLDDAATDTSRFTFSDACRAMLGLSAWESALRKGRLPLSDDFLAQDQTTWPDEPLFSHVYDALSALALPRLVRRHPEILTSVLLGVAKLGVDFTNMQRRGKFVIHESHNYHDDHENFHSNHIDFTMQQEHELEEYEGYVELSDQELKQLAESLSNKFTQQWAGVVQGVSMLDALFGYDHNMLDMQGDRGFGLQDGIWEHTGWEPLPELQKRLSKMPELRHLLSQLGRRPSAEGKMSRFLPRKKSYSSDDMLSVQVDEFNPTSVSGLCYSSSLTTMLPSEALFLRSSVKALRLLFLAKKAESKLLSYDLSGWTDVNTLPLPRKRRSVALPSATGGPIIICLDTSWSMSGLREKLAKAVVVASVQAATRQGRECRVVSFSSANNAMESGTIRCDADGVKRLLEFLTFSFGGGTDVTGALNFAVSLIACHVFYLHEPIPLLKSESISFPKIDTLEHDMASSDIILVTDGELPNPPVSKEMMVKLERLREQTGVEIHGLLVGRKESAALSSLCTSVHDFLVDYEFVNHASLWNNKQQKMAPPKQQAKSSSTALLAAIVPKPATVNCPLRVKGVVSKLKKLSNPRTTLSLYAARNSASEEFAHKSSNLRESDFYKLMRKRDIKPGTRKRRFLEDDESWDSQFDRVDEVNQYGSDSYESFIPTKAQEGHGRDSEFLQRVDDAYKSIEQKVTLELRKWSRDELESEVKRSHFHSKRNILLESISYVESGLIERNAEAKLVVLGMVSQEHILFIGPPGTSKSELGRRLSQLCGGPFFQRLFTRFTTPEEIFGPLSLRALENDEYLRCIDGFLPTANVAFLDEIFKANSSILNTLLTILNERQFDNGAGMRVQCPLKCVIGASNELPESEELDALLDRFLLRAHVLPVSDAGLMQMLTQITPTLQTQNVNLARDLEHLVSDISLSLETISLDQNICVLIQKLRKFARDEMSIYISDRRLVKASRLLRVSAATHGRAKVDYVDCLLLENILWQTPEQLVAIREWLLDNLTPGDEILEQSRFLLNGLASEALALVKKTMGDVTGESGARKDDLEAIGSVQREVEQINTLLQRHSEEVERYVWLVHDLQEHIWLSRDAAHAAKQFLTPLAAAAANALKDARSQAFALKIYLSDQVENDLRSSLIEMFVDNTENEGFLFTEDELRISMKEAKRKFDGVTLRRWKSARRQTQEE</sequence>
<protein>
    <recommendedName>
        <fullName evidence="3">VWFA domain-containing protein</fullName>
    </recommendedName>
</protein>
<dbReference type="PRINTS" id="PR00300">
    <property type="entry name" value="CLPPROTEASEA"/>
</dbReference>
<feature type="compositionally biased region" description="Basic residues" evidence="1">
    <location>
        <begin position="39"/>
        <end position="49"/>
    </location>
</feature>
<dbReference type="EMBL" id="JABMIG020000132">
    <property type="protein sequence ID" value="KAL3790158.1"/>
    <property type="molecule type" value="Genomic_DNA"/>
</dbReference>
<dbReference type="CDD" id="cd00009">
    <property type="entry name" value="AAA"/>
    <property type="match status" value="1"/>
</dbReference>
<dbReference type="SUPFAM" id="SSF52540">
    <property type="entry name" value="P-loop containing nucleoside triphosphate hydrolases"/>
    <property type="match status" value="1"/>
</dbReference>
<dbReference type="InterPro" id="IPR045427">
    <property type="entry name" value="MoxR"/>
</dbReference>
<dbReference type="Gene3D" id="3.40.50.410">
    <property type="entry name" value="von Willebrand factor, type A domain"/>
    <property type="match status" value="1"/>
</dbReference>
<evidence type="ECO:0000256" key="2">
    <source>
        <dbReference type="SAM" id="SignalP"/>
    </source>
</evidence>
<dbReference type="InterPro" id="IPR027417">
    <property type="entry name" value="P-loop_NTPase"/>
</dbReference>
<name>A0ABD3PQQ9_9STRA</name>
<dbReference type="InterPro" id="IPR050513">
    <property type="entry name" value="RavA_ATPases"/>
</dbReference>